<accession>A0A644SLZ6</accession>
<reference evidence="1" key="1">
    <citation type="submission" date="2019-08" db="EMBL/GenBank/DDBJ databases">
        <authorList>
            <person name="Kucharzyk K."/>
            <person name="Murdoch R.W."/>
            <person name="Higgins S."/>
            <person name="Loffler F."/>
        </authorList>
    </citation>
    <scope>NUCLEOTIDE SEQUENCE</scope>
</reference>
<protein>
    <submittedName>
        <fullName evidence="1">Uncharacterized protein</fullName>
    </submittedName>
</protein>
<evidence type="ECO:0000313" key="1">
    <source>
        <dbReference type="EMBL" id="MPL55673.1"/>
    </source>
</evidence>
<name>A0A644SLZ6_9ZZZZ</name>
<dbReference type="EMBL" id="VSSQ01000002">
    <property type="protein sequence ID" value="MPL55673.1"/>
    <property type="molecule type" value="Genomic_DNA"/>
</dbReference>
<gene>
    <name evidence="1" type="ORF">SDC9_01152</name>
</gene>
<dbReference type="AlphaFoldDB" id="A0A644SLZ6"/>
<sequence length="36" mass="4177">MHINLNVVELDNLPNDYLNVAEKILSYHLKPMCGKH</sequence>
<organism evidence="1">
    <name type="scientific">bioreactor metagenome</name>
    <dbReference type="NCBI Taxonomy" id="1076179"/>
    <lineage>
        <taxon>unclassified sequences</taxon>
        <taxon>metagenomes</taxon>
        <taxon>ecological metagenomes</taxon>
    </lineage>
</organism>
<proteinExistence type="predicted"/>
<comment type="caution">
    <text evidence="1">The sequence shown here is derived from an EMBL/GenBank/DDBJ whole genome shotgun (WGS) entry which is preliminary data.</text>
</comment>